<dbReference type="EMBL" id="BAABXL010000001">
    <property type="protein sequence ID" value="GAA6269327.1"/>
    <property type="molecule type" value="Genomic_DNA"/>
</dbReference>
<reference evidence="1 2" key="1">
    <citation type="submission" date="2024-04" db="EMBL/GenBank/DDBJ databases">
        <title>Defined microbial consortia suppress multidrug-resistant proinflammatory Enterobacteriaceae via ecological control.</title>
        <authorList>
            <person name="Furuichi M."/>
            <person name="Kawaguchi T."/>
            <person name="Pust M."/>
            <person name="Yasuma K."/>
            <person name="Plichta D."/>
            <person name="Hasegawa N."/>
            <person name="Ohya T."/>
            <person name="Bhattarai S."/>
            <person name="Sasajima S."/>
            <person name="Aoto Y."/>
            <person name="Tuganbaev T."/>
            <person name="Yaginuma M."/>
            <person name="Ueda M."/>
            <person name="Okahashi N."/>
            <person name="Amafuji K."/>
            <person name="Kiridooshi Y."/>
            <person name="Sugita K."/>
            <person name="Strazar M."/>
            <person name="Skelly A."/>
            <person name="Suda W."/>
            <person name="Hattori M."/>
            <person name="Nakamoto N."/>
            <person name="Caballero S."/>
            <person name="Norman J."/>
            <person name="Olle B."/>
            <person name="Tanoue T."/>
            <person name="Arita M."/>
            <person name="Bucci V."/>
            <person name="Atarashi K."/>
            <person name="Xavier R."/>
            <person name="Honda K."/>
        </authorList>
    </citation>
    <scope>NUCLEOTIDE SEQUENCE [LARGE SCALE GENOMIC DNA]</scope>
    <source>
        <strain evidence="2">f13</strain>
    </source>
</reference>
<evidence type="ECO:0000313" key="1">
    <source>
        <dbReference type="EMBL" id="GAA6269327.1"/>
    </source>
</evidence>
<organism evidence="1 2">
    <name type="scientific">Enterocloster alcoholdehydrogenati</name>
    <dbReference type="NCBI Taxonomy" id="2547410"/>
    <lineage>
        <taxon>Bacteria</taxon>
        <taxon>Bacillati</taxon>
        <taxon>Bacillota</taxon>
        <taxon>Clostridia</taxon>
        <taxon>Lachnospirales</taxon>
        <taxon>Lachnospiraceae</taxon>
        <taxon>Enterocloster</taxon>
    </lineage>
</organism>
<dbReference type="RefSeq" id="WP_390470065.1">
    <property type="nucleotide sequence ID" value="NZ_BAABXL010000001.1"/>
</dbReference>
<gene>
    <name evidence="1" type="ORF">F130042H8_23870</name>
</gene>
<keyword evidence="2" id="KW-1185">Reference proteome</keyword>
<comment type="caution">
    <text evidence="1">The sequence shown here is derived from an EMBL/GenBank/DDBJ whole genome shotgun (WGS) entry which is preliminary data.</text>
</comment>
<name>A0ABQ0AZ90_9FIRM</name>
<evidence type="ECO:0000313" key="2">
    <source>
        <dbReference type="Proteomes" id="UP001600894"/>
    </source>
</evidence>
<sequence length="295" mass="34561">MELLAKFDAVKITADTRISEADRDFCSAHQTAYETAKASLQELIFFWEDILETQKNLPTVPDFTPVTYLHHRSTLDISSANIKSHIESLHDSFIKNLVHYFNRRYHVSAETYPIMQHLLPEKPEYDSRHKEMLQRYKDSLQTLSLTVDQVVEEIFAQFDGRNLQEQAFYELKKECHRAVWNTYRKTCCYERKKNVLRLTGFFCSYKDWTNSWKLPDCTQQILRGIAHHETGDFLLIPQTISCLLGNDDIHSDSIECTDCSKVTQLRFYKNGRVDIRFADETCATHFQETYLGTVC</sequence>
<dbReference type="Proteomes" id="UP001600894">
    <property type="component" value="Unassembled WGS sequence"/>
</dbReference>
<protein>
    <submittedName>
        <fullName evidence="1">Uncharacterized protein</fullName>
    </submittedName>
</protein>
<accession>A0ABQ0AZ90</accession>
<proteinExistence type="predicted"/>